<feature type="non-terminal residue" evidence="1">
    <location>
        <position position="1"/>
    </location>
</feature>
<name>A0A383C8T8_9ZZZZ</name>
<evidence type="ECO:0000313" key="1">
    <source>
        <dbReference type="EMBL" id="SVE28826.1"/>
    </source>
</evidence>
<accession>A0A383C8T8</accession>
<protein>
    <submittedName>
        <fullName evidence="1">Uncharacterized protein</fullName>
    </submittedName>
</protein>
<sequence>EGISIGDSLLDYMTEDEIINEIEKNKDWYLFLNEPNKYAEVLLNNNFSKYDDVSVFVKNNLSDEYVTNKNEKYKILSIRASIFYEEDFDNCIIERDKIVENFSKILPSAEKFEYSDIHPADPSGDSIVDQVYLDKLPYEGSRYTCIDWGESITINKNYTDHLNIVLENQEIMNWFENY</sequence>
<proteinExistence type="predicted"/>
<dbReference type="AlphaFoldDB" id="A0A383C8T8"/>
<organism evidence="1">
    <name type="scientific">marine metagenome</name>
    <dbReference type="NCBI Taxonomy" id="408172"/>
    <lineage>
        <taxon>unclassified sequences</taxon>
        <taxon>metagenomes</taxon>
        <taxon>ecological metagenomes</taxon>
    </lineage>
</organism>
<dbReference type="EMBL" id="UINC01206955">
    <property type="protein sequence ID" value="SVE28826.1"/>
    <property type="molecule type" value="Genomic_DNA"/>
</dbReference>
<reference evidence="1" key="1">
    <citation type="submission" date="2018-05" db="EMBL/GenBank/DDBJ databases">
        <authorList>
            <person name="Lanie J.A."/>
            <person name="Ng W.-L."/>
            <person name="Kazmierczak K.M."/>
            <person name="Andrzejewski T.M."/>
            <person name="Davidsen T.M."/>
            <person name="Wayne K.J."/>
            <person name="Tettelin H."/>
            <person name="Glass J.I."/>
            <person name="Rusch D."/>
            <person name="Podicherti R."/>
            <person name="Tsui H.-C.T."/>
            <person name="Winkler M.E."/>
        </authorList>
    </citation>
    <scope>NUCLEOTIDE SEQUENCE</scope>
</reference>
<gene>
    <name evidence="1" type="ORF">METZ01_LOCUS481680</name>
</gene>